<dbReference type="GO" id="GO:0016787">
    <property type="term" value="F:hydrolase activity"/>
    <property type="evidence" value="ECO:0007669"/>
    <property type="project" value="UniProtKB-KW"/>
</dbReference>
<accession>A0A4R1HD90</accession>
<dbReference type="InterPro" id="IPR000086">
    <property type="entry name" value="NUDIX_hydrolase_dom"/>
</dbReference>
<evidence type="ECO:0000313" key="7">
    <source>
        <dbReference type="Proteomes" id="UP000295560"/>
    </source>
</evidence>
<evidence type="ECO:0000259" key="5">
    <source>
        <dbReference type="PROSITE" id="PS51462"/>
    </source>
</evidence>
<dbReference type="Proteomes" id="UP000295560">
    <property type="component" value="Unassembled WGS sequence"/>
</dbReference>
<dbReference type="Gene3D" id="3.90.79.10">
    <property type="entry name" value="Nucleoside Triphosphate Pyrophosphohydrolase"/>
    <property type="match status" value="1"/>
</dbReference>
<keyword evidence="3 4" id="KW-0378">Hydrolase</keyword>
<dbReference type="Pfam" id="PF00293">
    <property type="entry name" value="NUDIX"/>
    <property type="match status" value="1"/>
</dbReference>
<name>A0A4R1HD90_PSEEN</name>
<sequence>MTIEHDGSGRWVVHGERAIYESRWVSLGLADVSVPSGERYEHHTVTAPPGAMTVAVDDEGEHVLLTWRHRFVPDVWGWEVPAGIVDDGESPIDAAIREMREETGYRPRSIEHMVTFEPMVGAARNAQHVFLARGVEWVGDATELNEGTAEWVALAEVPELVAKGKVVDAGTLVGLLHVLSLGGTT</sequence>
<dbReference type="OrthoDB" id="177518at2"/>
<dbReference type="InterPro" id="IPR015797">
    <property type="entry name" value="NUDIX_hydrolase-like_dom_sf"/>
</dbReference>
<dbReference type="PANTHER" id="PTHR43046">
    <property type="entry name" value="GDP-MANNOSE MANNOSYL HYDROLASE"/>
    <property type="match status" value="1"/>
</dbReference>
<gene>
    <name evidence="6" type="ORF">EV378_3961</name>
</gene>
<protein>
    <submittedName>
        <fullName evidence="6">ADP-ribose pyrophosphatase YjhB (NUDIX family)</fullName>
    </submittedName>
</protein>
<evidence type="ECO:0000313" key="6">
    <source>
        <dbReference type="EMBL" id="TCK20014.1"/>
    </source>
</evidence>
<dbReference type="RefSeq" id="WP_132428453.1">
    <property type="nucleotide sequence ID" value="NZ_SMFZ01000002.1"/>
</dbReference>
<dbReference type="CDD" id="cd03424">
    <property type="entry name" value="NUDIX_ADPRase_Nudt5_UGPPase_Nudt14"/>
    <property type="match status" value="1"/>
</dbReference>
<comment type="caution">
    <text evidence="6">The sequence shown here is derived from an EMBL/GenBank/DDBJ whole genome shotgun (WGS) entry which is preliminary data.</text>
</comment>
<reference evidence="6 7" key="1">
    <citation type="submission" date="2019-03" db="EMBL/GenBank/DDBJ databases">
        <title>Sequencing the genomes of 1000 actinobacteria strains.</title>
        <authorList>
            <person name="Klenk H.-P."/>
        </authorList>
    </citation>
    <scope>NUCLEOTIDE SEQUENCE [LARGE SCALE GENOMIC DNA]</scope>
    <source>
        <strain evidence="6 7">DSM 44969</strain>
    </source>
</reference>
<feature type="domain" description="Nudix hydrolase" evidence="5">
    <location>
        <begin position="46"/>
        <end position="174"/>
    </location>
</feature>
<evidence type="ECO:0000256" key="2">
    <source>
        <dbReference type="ARBA" id="ARBA00005582"/>
    </source>
</evidence>
<comment type="similarity">
    <text evidence="2 4">Belongs to the Nudix hydrolase family.</text>
</comment>
<comment type="cofactor">
    <cofactor evidence="1">
        <name>Mg(2+)</name>
        <dbReference type="ChEBI" id="CHEBI:18420"/>
    </cofactor>
</comment>
<dbReference type="AlphaFoldDB" id="A0A4R1HD90"/>
<dbReference type="InterPro" id="IPR020476">
    <property type="entry name" value="Nudix_hydrolase"/>
</dbReference>
<evidence type="ECO:0000256" key="1">
    <source>
        <dbReference type="ARBA" id="ARBA00001946"/>
    </source>
</evidence>
<dbReference type="PRINTS" id="PR00502">
    <property type="entry name" value="NUDIXFAMILY"/>
</dbReference>
<organism evidence="6 7">
    <name type="scientific">Pseudonocardia endophytica</name>
    <dbReference type="NCBI Taxonomy" id="401976"/>
    <lineage>
        <taxon>Bacteria</taxon>
        <taxon>Bacillati</taxon>
        <taxon>Actinomycetota</taxon>
        <taxon>Actinomycetes</taxon>
        <taxon>Pseudonocardiales</taxon>
        <taxon>Pseudonocardiaceae</taxon>
        <taxon>Pseudonocardia</taxon>
    </lineage>
</organism>
<evidence type="ECO:0000256" key="4">
    <source>
        <dbReference type="RuleBase" id="RU003476"/>
    </source>
</evidence>
<dbReference type="PROSITE" id="PS51462">
    <property type="entry name" value="NUDIX"/>
    <property type="match status" value="1"/>
</dbReference>
<dbReference type="PROSITE" id="PS00893">
    <property type="entry name" value="NUDIX_BOX"/>
    <property type="match status" value="1"/>
</dbReference>
<keyword evidence="7" id="KW-1185">Reference proteome</keyword>
<evidence type="ECO:0000256" key="3">
    <source>
        <dbReference type="ARBA" id="ARBA00022801"/>
    </source>
</evidence>
<dbReference type="PANTHER" id="PTHR43046:SF14">
    <property type="entry name" value="MUTT_NUDIX FAMILY PROTEIN"/>
    <property type="match status" value="1"/>
</dbReference>
<dbReference type="InterPro" id="IPR020084">
    <property type="entry name" value="NUDIX_hydrolase_CS"/>
</dbReference>
<dbReference type="SUPFAM" id="SSF55811">
    <property type="entry name" value="Nudix"/>
    <property type="match status" value="1"/>
</dbReference>
<proteinExistence type="inferred from homology"/>
<dbReference type="EMBL" id="SMFZ01000002">
    <property type="protein sequence ID" value="TCK20014.1"/>
    <property type="molecule type" value="Genomic_DNA"/>
</dbReference>